<proteinExistence type="predicted"/>
<dbReference type="GO" id="GO:0009228">
    <property type="term" value="P:thiamine biosynthetic process"/>
    <property type="evidence" value="ECO:0007669"/>
    <property type="project" value="InterPro"/>
</dbReference>
<reference evidence="3 4" key="1">
    <citation type="submission" date="2018-10" db="EMBL/GenBank/DDBJ databases">
        <title>Sequencing the genomes of 1000 actinobacteria strains.</title>
        <authorList>
            <person name="Klenk H.-P."/>
        </authorList>
    </citation>
    <scope>NUCLEOTIDE SEQUENCE [LARGE SCALE GENOMIC DNA]</scope>
    <source>
        <strain evidence="3 4">DSM 45175</strain>
    </source>
</reference>
<dbReference type="PROSITE" id="PS51257">
    <property type="entry name" value="PROKAR_LIPOPROTEIN"/>
    <property type="match status" value="1"/>
</dbReference>
<comment type="caution">
    <text evidence="3">The sequence shown here is derived from an EMBL/GenBank/DDBJ whole genome shotgun (WGS) entry which is preliminary data.</text>
</comment>
<dbReference type="Proteomes" id="UP000277671">
    <property type="component" value="Unassembled WGS sequence"/>
</dbReference>
<evidence type="ECO:0000259" key="2">
    <source>
        <dbReference type="Pfam" id="PF09084"/>
    </source>
</evidence>
<dbReference type="InterPro" id="IPR015168">
    <property type="entry name" value="SsuA/THI5"/>
</dbReference>
<dbReference type="EMBL" id="RBKT01000001">
    <property type="protein sequence ID" value="RKR90121.1"/>
    <property type="molecule type" value="Genomic_DNA"/>
</dbReference>
<keyword evidence="1" id="KW-0732">Signal</keyword>
<dbReference type="SUPFAM" id="SSF53850">
    <property type="entry name" value="Periplasmic binding protein-like II"/>
    <property type="match status" value="1"/>
</dbReference>
<feature type="domain" description="SsuA/THI5-like" evidence="2">
    <location>
        <begin position="58"/>
        <end position="266"/>
    </location>
</feature>
<gene>
    <name evidence="3" type="ORF">BDK92_4489</name>
</gene>
<sequence length="340" mass="35336">MRKTGRSRILAAALLAATTLVAAGCTGSPEPQAGDPNSAPDRVTYLTGFGTGGHDAFAWVAREKGFFASAGLDVTVQLGAPATNNQALASGRAQFTYSDVTQLMIQAGTGTFTDLRVITAVHQDTLVAIFAPEDSGITAATDLTGKRVGAATGSITQTLLPAYGKLAGFDAGSLDVVNSQPPQLAGLLAGNQVDVLSTFIITRGTVETVTGKKMVVFPFRDHLPDLLGTGLTTTAGLAEEKPEMVRRFRDAALRGLAYTLDHPEEAAEIMKKHNPAVNVRGAATEITLMTPYVRPAAGATIGVIDRQRAARSIGVLEQAGLIPGGLSPDSVVDFDLVPKP</sequence>
<accession>A0A495JMR4</accession>
<organism evidence="3 4">
    <name type="scientific">Micromonospora pisi</name>
    <dbReference type="NCBI Taxonomy" id="589240"/>
    <lineage>
        <taxon>Bacteria</taxon>
        <taxon>Bacillati</taxon>
        <taxon>Actinomycetota</taxon>
        <taxon>Actinomycetes</taxon>
        <taxon>Micromonosporales</taxon>
        <taxon>Micromonosporaceae</taxon>
        <taxon>Micromonospora</taxon>
    </lineage>
</organism>
<evidence type="ECO:0000313" key="4">
    <source>
        <dbReference type="Proteomes" id="UP000277671"/>
    </source>
</evidence>
<feature type="signal peptide" evidence="1">
    <location>
        <begin position="1"/>
        <end position="22"/>
    </location>
</feature>
<name>A0A495JMR4_9ACTN</name>
<feature type="chain" id="PRO_5019752929" evidence="1">
    <location>
        <begin position="23"/>
        <end position="340"/>
    </location>
</feature>
<evidence type="ECO:0000256" key="1">
    <source>
        <dbReference type="SAM" id="SignalP"/>
    </source>
</evidence>
<dbReference type="OrthoDB" id="174578at2"/>
<dbReference type="PANTHER" id="PTHR31528:SF15">
    <property type="entry name" value="RIBOFLAVIN-BINDING PROTEIN RIBY"/>
    <property type="match status" value="1"/>
</dbReference>
<dbReference type="RefSeq" id="WP_121158450.1">
    <property type="nucleotide sequence ID" value="NZ_RBKT01000001.1"/>
</dbReference>
<protein>
    <submittedName>
        <fullName evidence="3">NitT/TauT family transport system substrate-binding protein</fullName>
    </submittedName>
</protein>
<dbReference type="Pfam" id="PF09084">
    <property type="entry name" value="NMT1"/>
    <property type="match status" value="1"/>
</dbReference>
<dbReference type="AlphaFoldDB" id="A0A495JMR4"/>
<dbReference type="InterPro" id="IPR027939">
    <property type="entry name" value="NMT1/THI5"/>
</dbReference>
<evidence type="ECO:0000313" key="3">
    <source>
        <dbReference type="EMBL" id="RKR90121.1"/>
    </source>
</evidence>
<dbReference type="Gene3D" id="3.40.190.10">
    <property type="entry name" value="Periplasmic binding protein-like II"/>
    <property type="match status" value="2"/>
</dbReference>
<keyword evidence="4" id="KW-1185">Reference proteome</keyword>
<dbReference type="PANTHER" id="PTHR31528">
    <property type="entry name" value="4-AMINO-5-HYDROXYMETHYL-2-METHYLPYRIMIDINE PHOSPHATE SYNTHASE THI11-RELATED"/>
    <property type="match status" value="1"/>
</dbReference>